<accession>R3TQU6</accession>
<sequence>MNRVYIEIIVSAIIEQYGSETYFYKEQLQIEPDYWEAWKKGQRTLSSEMMQKVKNLFSDYEWMLMQKVLRQTALFPEKRNLAVSEYKRLKTKIAQKWLRSRLGEVEMLPFQTEAQKEHAFINLKVSISYDEWGFDDSVSFRLPANIQQQIEGSPVGLLEWVNENLEETYIKNNQGK</sequence>
<dbReference type="Proteomes" id="UP000013785">
    <property type="component" value="Unassembled WGS sequence"/>
</dbReference>
<keyword evidence="2" id="KW-1185">Reference proteome</keyword>
<dbReference type="STRING" id="154621.RV11_GL001086"/>
<dbReference type="HOGENOM" id="CLU_129748_0_0_9"/>
<gene>
    <name evidence="1" type="ORF">UC3_01880</name>
</gene>
<dbReference type="AlphaFoldDB" id="R3TQU6"/>
<dbReference type="RefSeq" id="WP_010768543.1">
    <property type="nucleotide sequence ID" value="NZ_ASWE01000002.1"/>
</dbReference>
<name>R3TQU6_9ENTE</name>
<reference evidence="1 2" key="1">
    <citation type="submission" date="2013-02" db="EMBL/GenBank/DDBJ databases">
        <title>The Genome Sequence of Enterococcus phoeniculicola BAA-412.</title>
        <authorList>
            <consortium name="The Broad Institute Genome Sequencing Platform"/>
            <consortium name="The Broad Institute Genome Sequencing Center for Infectious Disease"/>
            <person name="Earl A.M."/>
            <person name="Gilmore M.S."/>
            <person name="Lebreton F."/>
            <person name="Walker B."/>
            <person name="Young S.K."/>
            <person name="Zeng Q."/>
            <person name="Gargeya S."/>
            <person name="Fitzgerald M."/>
            <person name="Haas B."/>
            <person name="Abouelleil A."/>
            <person name="Alvarado L."/>
            <person name="Arachchi H.M."/>
            <person name="Berlin A.M."/>
            <person name="Chapman S.B."/>
            <person name="Dewar J."/>
            <person name="Goldberg J."/>
            <person name="Griggs A."/>
            <person name="Gujja S."/>
            <person name="Hansen M."/>
            <person name="Howarth C."/>
            <person name="Imamovic A."/>
            <person name="Larimer J."/>
            <person name="McCowan C."/>
            <person name="Murphy C."/>
            <person name="Neiman D."/>
            <person name="Pearson M."/>
            <person name="Priest M."/>
            <person name="Roberts A."/>
            <person name="Saif S."/>
            <person name="Shea T."/>
            <person name="Sisk P."/>
            <person name="Sykes S."/>
            <person name="Wortman J."/>
            <person name="Nusbaum C."/>
            <person name="Birren B."/>
        </authorList>
    </citation>
    <scope>NUCLEOTIDE SEQUENCE [LARGE SCALE GENOMIC DNA]</scope>
    <source>
        <strain evidence="1 2">ATCC BAA-412</strain>
    </source>
</reference>
<dbReference type="PATRIC" id="fig|1158610.3.peg.1874"/>
<proteinExistence type="predicted"/>
<dbReference type="OrthoDB" id="2187056at2"/>
<comment type="caution">
    <text evidence="1">The sequence shown here is derived from an EMBL/GenBank/DDBJ whole genome shotgun (WGS) entry which is preliminary data.</text>
</comment>
<evidence type="ECO:0000313" key="2">
    <source>
        <dbReference type="Proteomes" id="UP000013785"/>
    </source>
</evidence>
<organism evidence="1 2">
    <name type="scientific">Enterococcus phoeniculicola ATCC BAA-412</name>
    <dbReference type="NCBI Taxonomy" id="1158610"/>
    <lineage>
        <taxon>Bacteria</taxon>
        <taxon>Bacillati</taxon>
        <taxon>Bacillota</taxon>
        <taxon>Bacilli</taxon>
        <taxon>Lactobacillales</taxon>
        <taxon>Enterococcaceae</taxon>
        <taxon>Enterococcus</taxon>
    </lineage>
</organism>
<protein>
    <submittedName>
        <fullName evidence="1">Uncharacterized protein</fullName>
    </submittedName>
</protein>
<dbReference type="EMBL" id="AJAT01000015">
    <property type="protein sequence ID" value="EOL43899.1"/>
    <property type="molecule type" value="Genomic_DNA"/>
</dbReference>
<evidence type="ECO:0000313" key="1">
    <source>
        <dbReference type="EMBL" id="EOL43899.1"/>
    </source>
</evidence>
<dbReference type="eggNOG" id="ENOG502ZS6Q">
    <property type="taxonomic scope" value="Bacteria"/>
</dbReference>